<evidence type="ECO:0000313" key="1">
    <source>
        <dbReference type="EMBL" id="TVS90272.1"/>
    </source>
</evidence>
<evidence type="ECO:0000313" key="2">
    <source>
        <dbReference type="Proteomes" id="UP000320513"/>
    </source>
</evidence>
<dbReference type="EMBL" id="VMQU01000033">
    <property type="protein sequence ID" value="TVS90272.1"/>
    <property type="molecule type" value="Genomic_DNA"/>
</dbReference>
<proteinExistence type="predicted"/>
<comment type="caution">
    <text evidence="1">The sequence shown here is derived from an EMBL/GenBank/DDBJ whole genome shotgun (WGS) entry which is preliminary data.</text>
</comment>
<keyword evidence="2" id="KW-1185">Reference proteome</keyword>
<dbReference type="Proteomes" id="UP000320513">
    <property type="component" value="Unassembled WGS sequence"/>
</dbReference>
<dbReference type="AlphaFoldDB" id="A0A557XW56"/>
<accession>A0A557XW56</accession>
<name>A0A557XW56_9MYCO</name>
<organism evidence="1 2">
    <name type="scientific">Mycobacterium helveticum</name>
    <dbReference type="NCBI Taxonomy" id="2592811"/>
    <lineage>
        <taxon>Bacteria</taxon>
        <taxon>Bacillati</taxon>
        <taxon>Actinomycetota</taxon>
        <taxon>Actinomycetes</taxon>
        <taxon>Mycobacteriales</taxon>
        <taxon>Mycobacteriaceae</taxon>
        <taxon>Mycobacterium</taxon>
    </lineage>
</organism>
<dbReference type="RefSeq" id="WP_144948801.1">
    <property type="nucleotide sequence ID" value="NZ_VMQU01000033.1"/>
</dbReference>
<gene>
    <name evidence="1" type="ORF">FPZ47_09990</name>
</gene>
<protein>
    <submittedName>
        <fullName evidence="1">Uncharacterized protein</fullName>
    </submittedName>
</protein>
<reference evidence="1 2" key="1">
    <citation type="submission" date="2019-07" db="EMBL/GenBank/DDBJ databases">
        <title>New Mycobacterium species.</title>
        <authorList>
            <person name="Tortoli E."/>
            <person name="Ghielmetti G."/>
            <person name="Friedel U."/>
            <person name="Trovato A."/>
        </authorList>
    </citation>
    <scope>NUCLEOTIDE SEQUENCE [LARGE SCALE GENOMIC DNA]</scope>
    <source>
        <strain evidence="1 2">16-83</strain>
    </source>
</reference>
<dbReference type="OrthoDB" id="7173112at2"/>
<sequence length="205" mass="22912">MSHNIKWKPVLALFEALGEVVPESGDRFRVTIGTRAAVFRPPVHHRDLSADLVMEIRHFLQETSQSAVTPQPSRHLLLVTDHHETTIYEFEPPAATLDTVKPYDPHGHLRHLRHINGNYQGQRAPEDPGYYREIVDEVRGADMIVVFGHGEGHSSAADLLVDTLRRDLGEPLPTILAEARVDAKAFTTGQLMVAAHEVVDKLNES</sequence>